<dbReference type="Proteomes" id="UP001155241">
    <property type="component" value="Unassembled WGS sequence"/>
</dbReference>
<name>A0A9X2FC07_9BACT</name>
<reference evidence="4" key="1">
    <citation type="submission" date="2022-06" db="EMBL/GenBank/DDBJ databases">
        <title>Aeoliella straminimaris, a novel planctomycete from sediments.</title>
        <authorList>
            <person name="Vitorino I.R."/>
            <person name="Lage O.M."/>
        </authorList>
    </citation>
    <scope>NUCLEOTIDE SEQUENCE</scope>
    <source>
        <strain evidence="4">ICT_H6.2</strain>
    </source>
</reference>
<dbReference type="RefSeq" id="WP_252854361.1">
    <property type="nucleotide sequence ID" value="NZ_JAMXLR010000072.1"/>
</dbReference>
<feature type="signal peptide" evidence="2">
    <location>
        <begin position="1"/>
        <end position="25"/>
    </location>
</feature>
<comment type="caution">
    <text evidence="4">The sequence shown here is derived from an EMBL/GenBank/DDBJ whole genome shotgun (WGS) entry which is preliminary data.</text>
</comment>
<dbReference type="EMBL" id="JAMXLR010000072">
    <property type="protein sequence ID" value="MCO6046247.1"/>
    <property type="molecule type" value="Genomic_DNA"/>
</dbReference>
<proteinExistence type="predicted"/>
<evidence type="ECO:0000313" key="5">
    <source>
        <dbReference type="Proteomes" id="UP001155241"/>
    </source>
</evidence>
<evidence type="ECO:0000313" key="4">
    <source>
        <dbReference type="EMBL" id="MCO6046247.1"/>
    </source>
</evidence>
<dbReference type="SUPFAM" id="SSF51126">
    <property type="entry name" value="Pectin lyase-like"/>
    <property type="match status" value="1"/>
</dbReference>
<dbReference type="InterPro" id="IPR011050">
    <property type="entry name" value="Pectin_lyase_fold/virulence"/>
</dbReference>
<evidence type="ECO:0000256" key="2">
    <source>
        <dbReference type="SAM" id="SignalP"/>
    </source>
</evidence>
<feature type="domain" description="DUF6298" evidence="3">
    <location>
        <begin position="468"/>
        <end position="945"/>
    </location>
</feature>
<organism evidence="4 5">
    <name type="scientific">Aeoliella straminimaris</name>
    <dbReference type="NCBI Taxonomy" id="2954799"/>
    <lineage>
        <taxon>Bacteria</taxon>
        <taxon>Pseudomonadati</taxon>
        <taxon>Planctomycetota</taxon>
        <taxon>Planctomycetia</taxon>
        <taxon>Pirellulales</taxon>
        <taxon>Lacipirellulaceae</taxon>
        <taxon>Aeoliella</taxon>
    </lineage>
</organism>
<dbReference type="AlphaFoldDB" id="A0A9X2FC07"/>
<feature type="region of interest" description="Disordered" evidence="1">
    <location>
        <begin position="540"/>
        <end position="563"/>
    </location>
</feature>
<dbReference type="InterPro" id="IPR012334">
    <property type="entry name" value="Pectin_lyas_fold"/>
</dbReference>
<dbReference type="InterPro" id="IPR046265">
    <property type="entry name" value="DUF6298"/>
</dbReference>
<evidence type="ECO:0000256" key="1">
    <source>
        <dbReference type="SAM" id="MobiDB-lite"/>
    </source>
</evidence>
<keyword evidence="2" id="KW-0732">Signal</keyword>
<keyword evidence="5" id="KW-1185">Reference proteome</keyword>
<feature type="chain" id="PRO_5040985897" evidence="2">
    <location>
        <begin position="26"/>
        <end position="1034"/>
    </location>
</feature>
<evidence type="ECO:0000259" key="3">
    <source>
        <dbReference type="Pfam" id="PF19815"/>
    </source>
</evidence>
<sequence>MRGQTHFLVIGWMVLFTTWCRASCAAPPVHIGGANRLEYEVSESGDRVPDFSSCGYTGGAESPPSVEVKVVIAAQPGDATERIQAALDEVARLPINSQGFRGAVYLATGEHHVSGQLRISESGVVLRGAGAADGGTTVVATGQGRRPLIRVGPRQDPVPHFGEPSTIKQDYVPVGATELVLTDASRFQAGDRVLVNRPSSEEWIELLNAKVLGVGWRAGRCDVRWERSVESVDGNTITLDAPLTCAMDQEVGTMGTVCQFDAGLRLENAGIEDLQLRSEFKEGNPNDEEHSWHGVVMNHARNGWLRRLRFEHFAGGAVLLLEDCTCVTVADCLSLEPISELGGYRRHSFFTQGGQTLFLRCWAEHGQHDFAVGHCAPGPNAFVHCYAYDTNGDSGPLESWATGVLYDNVRIDGGNLFLGNRWLDPLGAGWSAANCLAWQCQAAQIHCFDPPGAANWVVGFWAQPVGDGEFHGESDFVRPTSLFQQQVSQHHGAEAAQRIGPLLLDPIASTSPTHEEAQEFVSQSNQPARTLRDLIEERMRDTEPPSVPRSAKQHAAARNKTSELARDVDPVEVVNGWLTVDGQVVTGGTLSPTWWRGTIRPDDAPGFGPSITRFAPGRYGVGVTDELPQVLAEMDEQGQVAYDHHYGLWYDRRRDDHLMVRRATGAVVPPFFEQPFARTGQGTAWDGLSRYDLTQYNPWYWSRLAEMANLCDQRQKVLLHQCYFQHNILEAGAHWADCPWRPANNINNTGLTEPPPYIGDKRIFIAHQFYDPANAPLRALHRAYLQQCVAALKESRNVIHMTSAEYTGPLEFTQFWLDTMDEQRRELATQCLLAISATKDVQDPMLDDASRAAKIDVIDIRYWCYTRDGGVYAPPGGANMAPRQHQRQIETEGGDFSSVARAVREYRLRFPKKPLIFSANRHCPTPNSGWAVLMAGGSLADVPPLPVKLKRSLVHMRPTDEHGPLLRLHSDSGEQLCFAELPNAQLALPPSETGRLYRACWIDASTGKVVEESEYRSGEPVAMRTPVVWLKPID</sequence>
<protein>
    <submittedName>
        <fullName evidence="4">DUF6298 domain-containing protein</fullName>
    </submittedName>
</protein>
<accession>A0A9X2FC07</accession>
<gene>
    <name evidence="4" type="ORF">NG895_20305</name>
</gene>
<dbReference type="Gene3D" id="2.160.20.10">
    <property type="entry name" value="Single-stranded right-handed beta-helix, Pectin lyase-like"/>
    <property type="match status" value="1"/>
</dbReference>
<dbReference type="Pfam" id="PF19815">
    <property type="entry name" value="DUF6298"/>
    <property type="match status" value="1"/>
</dbReference>